<accession>A0ABQ4WHV1</accession>
<proteinExistence type="predicted"/>
<evidence type="ECO:0000259" key="1">
    <source>
        <dbReference type="PROSITE" id="PS50994"/>
    </source>
</evidence>
<name>A0ABQ4WHV1_9ASTR</name>
<protein>
    <submittedName>
        <fullName evidence="2">Retrovirus-related pol polyprotein from transposon TNT 1-94</fullName>
    </submittedName>
</protein>
<dbReference type="InterPro" id="IPR036397">
    <property type="entry name" value="RNaseH_sf"/>
</dbReference>
<dbReference type="SUPFAM" id="SSF53098">
    <property type="entry name" value="Ribonuclease H-like"/>
    <property type="match status" value="1"/>
</dbReference>
<feature type="domain" description="Integrase catalytic" evidence="1">
    <location>
        <begin position="582"/>
        <end position="762"/>
    </location>
</feature>
<dbReference type="PROSITE" id="PS50994">
    <property type="entry name" value="INTEGRASE"/>
    <property type="match status" value="1"/>
</dbReference>
<reference evidence="2" key="2">
    <citation type="submission" date="2022-01" db="EMBL/GenBank/DDBJ databases">
        <authorList>
            <person name="Yamashiro T."/>
            <person name="Shiraishi A."/>
            <person name="Satake H."/>
            <person name="Nakayama K."/>
        </authorList>
    </citation>
    <scope>NUCLEOTIDE SEQUENCE</scope>
</reference>
<dbReference type="InterPro" id="IPR012337">
    <property type="entry name" value="RNaseH-like_sf"/>
</dbReference>
<dbReference type="Pfam" id="PF00665">
    <property type="entry name" value="rve"/>
    <property type="match status" value="1"/>
</dbReference>
<reference evidence="2" key="1">
    <citation type="journal article" date="2022" name="Int. J. Mol. Sci.">
        <title>Draft Genome of Tanacetum Coccineum: Genomic Comparison of Closely Related Tanacetum-Family Plants.</title>
        <authorList>
            <person name="Yamashiro T."/>
            <person name="Shiraishi A."/>
            <person name="Nakayama K."/>
            <person name="Satake H."/>
        </authorList>
    </citation>
    <scope>NUCLEOTIDE SEQUENCE</scope>
</reference>
<dbReference type="Proteomes" id="UP001151760">
    <property type="component" value="Unassembled WGS sequence"/>
</dbReference>
<dbReference type="InterPro" id="IPR039537">
    <property type="entry name" value="Retrotran_Ty1/copia-like"/>
</dbReference>
<evidence type="ECO:0000313" key="2">
    <source>
        <dbReference type="EMBL" id="GJS52394.1"/>
    </source>
</evidence>
<sequence length="768" mass="88108">MSQHQLFLQQRILQQQTTVETIMNMTPENRAHFESEKEAIHLILTGIGDEIYSTVEHVRLPQEMWEAIEKATKAQKDNDKQKNLALIAKYFKKELLQTYQQQPQNFLKTRNKEMCTNPWYKNDNLMDSLGISGPVNVVGARRNSNAESLKRLKTPRLSQGERLLLGKQAKVRCSLQENQSNLTGSKTGEEIDDQCLNDRTIDMDKLEHKLNEALGLLAQKEIDIKEGLKVKAYEISVVKEKHDELVKQSLLTKSHYEGLVKEKSNVQINPNHSYVSTKCPTFNGRPTFANPRNALKILYVESLDDDLDELDIDTGRIFQQTKITELQCLYLHKVRECDCLAQKLFEQTEFFARKGVKIVFRKEREQYFEIQDLKAELQDKNIAISKLKKLIEKCKGKSMDTQFDKPSVVRQPNAQRIPKPSVLGKPTPFFRLSREKIFCKEKIVPNSSYSVFDYDAESTDGQSISACAILLKNTIGNRSFGNDQIAPILVSYGDLASGNLDQKGLLRRRSSRKRLTNRNYVQSPIMHGYWLLFEDFLILNFDYINLLSKKDVVIGLPKLKYVKDQLCSSCEVSKAKRSSFKSKTVPSSKGRLNLLHMDLCGPIRVASINGKKYILVIVDDYSRYTWTLFLRSKDETPEVLKDFLTMIQRNLQALVISVRTDRGTEFLNKTLNAFFKEEGIEHQTSTPRTPEQNGVVERRNRTLVEAARTMLSASKLPLFFWAKAIATACYTQNRSIIIPTHEKTAYHIINDRKPSIKTHSSVFGCLVN</sequence>
<gene>
    <name evidence="2" type="ORF">Tco_0625756</name>
</gene>
<dbReference type="PANTHER" id="PTHR42648">
    <property type="entry name" value="TRANSPOSASE, PUTATIVE-RELATED"/>
    <property type="match status" value="1"/>
</dbReference>
<organism evidence="2 3">
    <name type="scientific">Tanacetum coccineum</name>
    <dbReference type="NCBI Taxonomy" id="301880"/>
    <lineage>
        <taxon>Eukaryota</taxon>
        <taxon>Viridiplantae</taxon>
        <taxon>Streptophyta</taxon>
        <taxon>Embryophyta</taxon>
        <taxon>Tracheophyta</taxon>
        <taxon>Spermatophyta</taxon>
        <taxon>Magnoliopsida</taxon>
        <taxon>eudicotyledons</taxon>
        <taxon>Gunneridae</taxon>
        <taxon>Pentapetalae</taxon>
        <taxon>asterids</taxon>
        <taxon>campanulids</taxon>
        <taxon>Asterales</taxon>
        <taxon>Asteraceae</taxon>
        <taxon>Asteroideae</taxon>
        <taxon>Anthemideae</taxon>
        <taxon>Anthemidinae</taxon>
        <taxon>Tanacetum</taxon>
    </lineage>
</organism>
<dbReference type="EMBL" id="BQNB010008653">
    <property type="protein sequence ID" value="GJS52394.1"/>
    <property type="molecule type" value="Genomic_DNA"/>
</dbReference>
<keyword evidence="3" id="KW-1185">Reference proteome</keyword>
<dbReference type="InterPro" id="IPR001584">
    <property type="entry name" value="Integrase_cat-core"/>
</dbReference>
<evidence type="ECO:0000313" key="3">
    <source>
        <dbReference type="Proteomes" id="UP001151760"/>
    </source>
</evidence>
<dbReference type="Gene3D" id="3.30.420.10">
    <property type="entry name" value="Ribonuclease H-like superfamily/Ribonuclease H"/>
    <property type="match status" value="1"/>
</dbReference>
<comment type="caution">
    <text evidence="2">The sequence shown here is derived from an EMBL/GenBank/DDBJ whole genome shotgun (WGS) entry which is preliminary data.</text>
</comment>
<dbReference type="PANTHER" id="PTHR42648:SF21">
    <property type="entry name" value="CYSTEINE-RICH RLK (RECEPTOR-LIKE PROTEIN KINASE) 8"/>
    <property type="match status" value="1"/>
</dbReference>